<dbReference type="Pfam" id="PF00072">
    <property type="entry name" value="Response_reg"/>
    <property type="match status" value="1"/>
</dbReference>
<organism evidence="5 6">
    <name type="scientific">Candidatus Taylorbacteria bacterium RIFCSPLOWO2_01_FULL_45_15b</name>
    <dbReference type="NCBI Taxonomy" id="1802319"/>
    <lineage>
        <taxon>Bacteria</taxon>
        <taxon>Candidatus Tayloriibacteriota</taxon>
    </lineage>
</organism>
<sequence>MEEAKNKTILIVDDDKFLLNMYRMKFAESGFVVETATSGQETLQILRTGTSPQILMLDMVMPGMDGIELLETIRKEKLASSAHVVILSNQSQASDMDKAKEFGIDGYIVKATSIPSEVVQEVIKVIKVKN</sequence>
<dbReference type="SMART" id="SM00448">
    <property type="entry name" value="REC"/>
    <property type="match status" value="1"/>
</dbReference>
<dbReference type="STRING" id="1802319.A2928_02685"/>
<comment type="caution">
    <text evidence="5">The sequence shown here is derived from an EMBL/GenBank/DDBJ whole genome shotgun (WGS) entry which is preliminary data.</text>
</comment>
<dbReference type="EMBL" id="MHRX01000054">
    <property type="protein sequence ID" value="OHA32094.1"/>
    <property type="molecule type" value="Genomic_DNA"/>
</dbReference>
<evidence type="ECO:0000256" key="3">
    <source>
        <dbReference type="PROSITE-ProRule" id="PRU00169"/>
    </source>
</evidence>
<protein>
    <recommendedName>
        <fullName evidence="4">Response regulatory domain-containing protein</fullName>
    </recommendedName>
</protein>
<dbReference type="PANTHER" id="PTHR44591:SF14">
    <property type="entry name" value="PROTEIN PILG"/>
    <property type="match status" value="1"/>
</dbReference>
<dbReference type="InterPro" id="IPR001789">
    <property type="entry name" value="Sig_transdc_resp-reg_receiver"/>
</dbReference>
<evidence type="ECO:0000259" key="4">
    <source>
        <dbReference type="PROSITE" id="PS50110"/>
    </source>
</evidence>
<proteinExistence type="predicted"/>
<evidence type="ECO:0000256" key="1">
    <source>
        <dbReference type="ARBA" id="ARBA00022553"/>
    </source>
</evidence>
<dbReference type="CDD" id="cd00156">
    <property type="entry name" value="REC"/>
    <property type="match status" value="1"/>
</dbReference>
<dbReference type="SUPFAM" id="SSF52172">
    <property type="entry name" value="CheY-like"/>
    <property type="match status" value="1"/>
</dbReference>
<gene>
    <name evidence="5" type="ORF">A2928_02685</name>
</gene>
<dbReference type="PANTHER" id="PTHR44591">
    <property type="entry name" value="STRESS RESPONSE REGULATOR PROTEIN 1"/>
    <property type="match status" value="1"/>
</dbReference>
<dbReference type="PROSITE" id="PS50110">
    <property type="entry name" value="RESPONSE_REGULATORY"/>
    <property type="match status" value="1"/>
</dbReference>
<dbReference type="AlphaFoldDB" id="A0A1G2N7K6"/>
<dbReference type="Proteomes" id="UP000176221">
    <property type="component" value="Unassembled WGS sequence"/>
</dbReference>
<dbReference type="InterPro" id="IPR050595">
    <property type="entry name" value="Bact_response_regulator"/>
</dbReference>
<feature type="domain" description="Response regulatory" evidence="4">
    <location>
        <begin position="8"/>
        <end position="125"/>
    </location>
</feature>
<evidence type="ECO:0000313" key="6">
    <source>
        <dbReference type="Proteomes" id="UP000176221"/>
    </source>
</evidence>
<evidence type="ECO:0000313" key="5">
    <source>
        <dbReference type="EMBL" id="OHA32094.1"/>
    </source>
</evidence>
<dbReference type="GO" id="GO:0000160">
    <property type="term" value="P:phosphorelay signal transduction system"/>
    <property type="evidence" value="ECO:0007669"/>
    <property type="project" value="UniProtKB-KW"/>
</dbReference>
<keyword evidence="1 3" id="KW-0597">Phosphoprotein</keyword>
<dbReference type="InterPro" id="IPR011006">
    <property type="entry name" value="CheY-like_superfamily"/>
</dbReference>
<evidence type="ECO:0000256" key="2">
    <source>
        <dbReference type="ARBA" id="ARBA00023012"/>
    </source>
</evidence>
<name>A0A1G2N7K6_9BACT</name>
<feature type="modified residue" description="4-aspartylphosphate" evidence="3">
    <location>
        <position position="58"/>
    </location>
</feature>
<reference evidence="5 6" key="1">
    <citation type="journal article" date="2016" name="Nat. Commun.">
        <title>Thousands of microbial genomes shed light on interconnected biogeochemical processes in an aquifer system.</title>
        <authorList>
            <person name="Anantharaman K."/>
            <person name="Brown C.T."/>
            <person name="Hug L.A."/>
            <person name="Sharon I."/>
            <person name="Castelle C.J."/>
            <person name="Probst A.J."/>
            <person name="Thomas B.C."/>
            <person name="Singh A."/>
            <person name="Wilkins M.J."/>
            <person name="Karaoz U."/>
            <person name="Brodie E.L."/>
            <person name="Williams K.H."/>
            <person name="Hubbard S.S."/>
            <person name="Banfield J.F."/>
        </authorList>
    </citation>
    <scope>NUCLEOTIDE SEQUENCE [LARGE SCALE GENOMIC DNA]</scope>
</reference>
<dbReference type="Gene3D" id="3.40.50.2300">
    <property type="match status" value="1"/>
</dbReference>
<accession>A0A1G2N7K6</accession>
<keyword evidence="2" id="KW-0902">Two-component regulatory system</keyword>